<organism evidence="3 4">
    <name type="scientific">Deinococcus peraridilitoris (strain DSM 19664 / LMG 22246 / CIP 109416 / KR-200)</name>
    <dbReference type="NCBI Taxonomy" id="937777"/>
    <lineage>
        <taxon>Bacteria</taxon>
        <taxon>Thermotogati</taxon>
        <taxon>Deinococcota</taxon>
        <taxon>Deinococci</taxon>
        <taxon>Deinococcales</taxon>
        <taxon>Deinococcaceae</taxon>
        <taxon>Deinococcus</taxon>
    </lineage>
</organism>
<evidence type="ECO:0000313" key="3">
    <source>
        <dbReference type="EMBL" id="AFZ68062.1"/>
    </source>
</evidence>
<gene>
    <name evidence="3" type="ordered locus">Deipe_2597</name>
</gene>
<dbReference type="HOGENOM" id="CLU_009834_7_0_0"/>
<sequence>MTYTSLQVTHEAGVAELTLVSKRGALGPVFWQELPAALSEIKEARAVLLRSGEDFSVGLDLVQTAPLLSASRERPEGFFELLSPMQEAIEALANVPVPVVTAVNGWCIGAGLELILACDVRVCSHEARFSLPEVKLGIVSDLGGLGRLPHLVGEGWARRLALTGEAIGARRAERIGLVSEVLESPDATTQHARALTHTLSELPATTLRGIKRAMNARLEAGIQVHYRETASWNALFLDASRVALSLKKS</sequence>
<dbReference type="Pfam" id="PF00378">
    <property type="entry name" value="ECH_1"/>
    <property type="match status" value="1"/>
</dbReference>
<evidence type="ECO:0000256" key="1">
    <source>
        <dbReference type="ARBA" id="ARBA00005254"/>
    </source>
</evidence>
<proteinExistence type="inferred from homology"/>
<dbReference type="InterPro" id="IPR029045">
    <property type="entry name" value="ClpP/crotonase-like_dom_sf"/>
</dbReference>
<dbReference type="GO" id="GO:0016853">
    <property type="term" value="F:isomerase activity"/>
    <property type="evidence" value="ECO:0007669"/>
    <property type="project" value="InterPro"/>
</dbReference>
<evidence type="ECO:0000313" key="4">
    <source>
        <dbReference type="Proteomes" id="UP000010467"/>
    </source>
</evidence>
<dbReference type="KEGG" id="dpd:Deipe_2597"/>
<dbReference type="EMBL" id="CP003382">
    <property type="protein sequence ID" value="AFZ68062.1"/>
    <property type="molecule type" value="Genomic_DNA"/>
</dbReference>
<evidence type="ECO:0000256" key="2">
    <source>
        <dbReference type="RuleBase" id="RU003707"/>
    </source>
</evidence>
<dbReference type="InterPro" id="IPR045002">
    <property type="entry name" value="Ech1-like"/>
</dbReference>
<dbReference type="SUPFAM" id="SSF52096">
    <property type="entry name" value="ClpP/crotonase"/>
    <property type="match status" value="1"/>
</dbReference>
<dbReference type="RefSeq" id="WP_015236364.1">
    <property type="nucleotide sequence ID" value="NC_019793.1"/>
</dbReference>
<accession>L0A4F9</accession>
<dbReference type="OrthoDB" id="9775794at2"/>
<reference evidence="4" key="1">
    <citation type="submission" date="2012-03" db="EMBL/GenBank/DDBJ databases">
        <title>Complete sequence of chromosome of Deinococcus peraridilitoris DSM 19664.</title>
        <authorList>
            <person name="Lucas S."/>
            <person name="Copeland A."/>
            <person name="Lapidus A."/>
            <person name="Glavina del Rio T."/>
            <person name="Dalin E."/>
            <person name="Tice H."/>
            <person name="Bruce D."/>
            <person name="Goodwin L."/>
            <person name="Pitluck S."/>
            <person name="Peters L."/>
            <person name="Mikhailova N."/>
            <person name="Lu M."/>
            <person name="Kyrpides N."/>
            <person name="Mavromatis K."/>
            <person name="Ivanova N."/>
            <person name="Brettin T."/>
            <person name="Detter J.C."/>
            <person name="Han C."/>
            <person name="Larimer F."/>
            <person name="Land M."/>
            <person name="Hauser L."/>
            <person name="Markowitz V."/>
            <person name="Cheng J.-F."/>
            <person name="Hugenholtz P."/>
            <person name="Woyke T."/>
            <person name="Wu D."/>
            <person name="Pukall R."/>
            <person name="Steenblock K."/>
            <person name="Brambilla E."/>
            <person name="Klenk H.-P."/>
            <person name="Eisen J.A."/>
        </authorList>
    </citation>
    <scope>NUCLEOTIDE SEQUENCE [LARGE SCALE GENOMIC DNA]</scope>
    <source>
        <strain evidence="4">DSM 19664 / LMG 22246 / CIP 109416 / KR-200</strain>
    </source>
</reference>
<dbReference type="AlphaFoldDB" id="L0A4F9"/>
<dbReference type="CDD" id="cd06558">
    <property type="entry name" value="crotonase-like"/>
    <property type="match status" value="1"/>
</dbReference>
<dbReference type="InterPro" id="IPR018376">
    <property type="entry name" value="Enoyl-CoA_hyd/isom_CS"/>
</dbReference>
<keyword evidence="4" id="KW-1185">Reference proteome</keyword>
<dbReference type="Gene3D" id="3.90.226.10">
    <property type="entry name" value="2-enoyl-CoA Hydratase, Chain A, domain 1"/>
    <property type="match status" value="1"/>
</dbReference>
<dbReference type="PANTHER" id="PTHR43149">
    <property type="entry name" value="ENOYL-COA HYDRATASE"/>
    <property type="match status" value="1"/>
</dbReference>
<dbReference type="STRING" id="937777.Deipe_2597"/>
<dbReference type="eggNOG" id="COG1024">
    <property type="taxonomic scope" value="Bacteria"/>
</dbReference>
<dbReference type="PROSITE" id="PS00166">
    <property type="entry name" value="ENOYL_COA_HYDRATASE"/>
    <property type="match status" value="1"/>
</dbReference>
<dbReference type="PANTHER" id="PTHR43149:SF1">
    <property type="entry name" value="DELTA(3,5)-DELTA(2,4)-DIENOYL-COA ISOMERASE, MITOCHONDRIAL"/>
    <property type="match status" value="1"/>
</dbReference>
<name>L0A4F9_DEIPD</name>
<dbReference type="Proteomes" id="UP000010467">
    <property type="component" value="Chromosome"/>
</dbReference>
<dbReference type="PATRIC" id="fig|937777.3.peg.2605"/>
<dbReference type="InterPro" id="IPR001753">
    <property type="entry name" value="Enoyl-CoA_hydra/iso"/>
</dbReference>
<protein>
    <submittedName>
        <fullName evidence="3">Enoyl-CoA hydratase/carnithine racemase</fullName>
    </submittedName>
</protein>
<comment type="similarity">
    <text evidence="1 2">Belongs to the enoyl-CoA hydratase/isomerase family.</text>
</comment>